<protein>
    <submittedName>
        <fullName evidence="1">Uncharacterized protein</fullName>
    </submittedName>
</protein>
<dbReference type="InParanoid" id="W4KIB6"/>
<gene>
    <name evidence="1" type="ORF">HETIRDRAFT_414464</name>
</gene>
<accession>W4KIB6</accession>
<dbReference type="RefSeq" id="XP_009542311.1">
    <property type="nucleotide sequence ID" value="XM_009544016.1"/>
</dbReference>
<dbReference type="AlphaFoldDB" id="W4KIB6"/>
<organism evidence="1 2">
    <name type="scientific">Heterobasidion irregulare (strain TC 32-1)</name>
    <dbReference type="NCBI Taxonomy" id="747525"/>
    <lineage>
        <taxon>Eukaryota</taxon>
        <taxon>Fungi</taxon>
        <taxon>Dikarya</taxon>
        <taxon>Basidiomycota</taxon>
        <taxon>Agaricomycotina</taxon>
        <taxon>Agaricomycetes</taxon>
        <taxon>Russulales</taxon>
        <taxon>Bondarzewiaceae</taxon>
        <taxon>Heterobasidion</taxon>
        <taxon>Heterobasidion annosum species complex</taxon>
    </lineage>
</organism>
<dbReference type="GeneID" id="20673178"/>
<dbReference type="Proteomes" id="UP000030671">
    <property type="component" value="Unassembled WGS sequence"/>
</dbReference>
<dbReference type="HOGENOM" id="CLU_2158747_0_0_1"/>
<dbReference type="KEGG" id="hir:HETIRDRAFT_414464"/>
<sequence>MKFQSSAYLEPCHACRATDSREGIPVNQCSFKTMWTKDGRRYIWHDDCNSPTCPKSQAYVPPRNRLWISFMHLYQLHHIFQSSLSFDTIQLTDRMFSVTAVVCTIAKVGLI</sequence>
<keyword evidence="2" id="KW-1185">Reference proteome</keyword>
<evidence type="ECO:0000313" key="2">
    <source>
        <dbReference type="Proteomes" id="UP000030671"/>
    </source>
</evidence>
<name>W4KIB6_HETIT</name>
<proteinExistence type="predicted"/>
<evidence type="ECO:0000313" key="1">
    <source>
        <dbReference type="EMBL" id="ETW85449.1"/>
    </source>
</evidence>
<reference evidence="1 2" key="1">
    <citation type="journal article" date="2012" name="New Phytol.">
        <title>Insight into trade-off between wood decay and parasitism from the genome of a fungal forest pathogen.</title>
        <authorList>
            <person name="Olson A."/>
            <person name="Aerts A."/>
            <person name="Asiegbu F."/>
            <person name="Belbahri L."/>
            <person name="Bouzid O."/>
            <person name="Broberg A."/>
            <person name="Canback B."/>
            <person name="Coutinho P.M."/>
            <person name="Cullen D."/>
            <person name="Dalman K."/>
            <person name="Deflorio G."/>
            <person name="van Diepen L.T."/>
            <person name="Dunand C."/>
            <person name="Duplessis S."/>
            <person name="Durling M."/>
            <person name="Gonthier P."/>
            <person name="Grimwood J."/>
            <person name="Fossdal C.G."/>
            <person name="Hansson D."/>
            <person name="Henrissat B."/>
            <person name="Hietala A."/>
            <person name="Himmelstrand K."/>
            <person name="Hoffmeister D."/>
            <person name="Hogberg N."/>
            <person name="James T.Y."/>
            <person name="Karlsson M."/>
            <person name="Kohler A."/>
            <person name="Kues U."/>
            <person name="Lee Y.H."/>
            <person name="Lin Y.C."/>
            <person name="Lind M."/>
            <person name="Lindquist E."/>
            <person name="Lombard V."/>
            <person name="Lucas S."/>
            <person name="Lunden K."/>
            <person name="Morin E."/>
            <person name="Murat C."/>
            <person name="Park J."/>
            <person name="Raffaello T."/>
            <person name="Rouze P."/>
            <person name="Salamov A."/>
            <person name="Schmutz J."/>
            <person name="Solheim H."/>
            <person name="Stahlberg J."/>
            <person name="Velez H."/>
            <person name="de Vries R.P."/>
            <person name="Wiebenga A."/>
            <person name="Woodward S."/>
            <person name="Yakovlev I."/>
            <person name="Garbelotto M."/>
            <person name="Martin F."/>
            <person name="Grigoriev I.V."/>
            <person name="Stenlid J."/>
        </authorList>
    </citation>
    <scope>NUCLEOTIDE SEQUENCE [LARGE SCALE GENOMIC DNA]</scope>
    <source>
        <strain evidence="1 2">TC 32-1</strain>
    </source>
</reference>
<dbReference type="EMBL" id="KI925455">
    <property type="protein sequence ID" value="ETW85449.1"/>
    <property type="molecule type" value="Genomic_DNA"/>
</dbReference>